<reference evidence="4" key="1">
    <citation type="journal article" date="2014" name="Int. J. Syst. Evol. Microbiol.">
        <title>Complete genome sequence of Corynebacterium casei LMG S-19264T (=DSM 44701T), isolated from a smear-ripened cheese.</title>
        <authorList>
            <consortium name="US DOE Joint Genome Institute (JGI-PGF)"/>
            <person name="Walter F."/>
            <person name="Albersmeier A."/>
            <person name="Kalinowski J."/>
            <person name="Ruckert C."/>
        </authorList>
    </citation>
    <scope>NUCLEOTIDE SEQUENCE</scope>
    <source>
        <strain evidence="4">CGMCC 1.15290</strain>
    </source>
</reference>
<dbReference type="EMBL" id="BMIB01000004">
    <property type="protein sequence ID" value="GGH77348.1"/>
    <property type="molecule type" value="Genomic_DNA"/>
</dbReference>
<reference evidence="4" key="2">
    <citation type="submission" date="2020-09" db="EMBL/GenBank/DDBJ databases">
        <authorList>
            <person name="Sun Q."/>
            <person name="Zhou Y."/>
        </authorList>
    </citation>
    <scope>NUCLEOTIDE SEQUENCE</scope>
    <source>
        <strain evidence="4">CGMCC 1.15290</strain>
    </source>
</reference>
<keyword evidence="2" id="KW-0472">Membrane</keyword>
<dbReference type="Proteomes" id="UP000627292">
    <property type="component" value="Unassembled WGS sequence"/>
</dbReference>
<name>A0A917MXX7_9BACT</name>
<evidence type="ECO:0000259" key="3">
    <source>
        <dbReference type="Pfam" id="PF01551"/>
    </source>
</evidence>
<dbReference type="CDD" id="cd12797">
    <property type="entry name" value="M23_peptidase"/>
    <property type="match status" value="1"/>
</dbReference>
<dbReference type="GO" id="GO:0004222">
    <property type="term" value="F:metalloendopeptidase activity"/>
    <property type="evidence" value="ECO:0007669"/>
    <property type="project" value="TreeGrafter"/>
</dbReference>
<feature type="domain" description="M23ase beta-sheet core" evidence="3">
    <location>
        <begin position="199"/>
        <end position="295"/>
    </location>
</feature>
<keyword evidence="5" id="KW-1185">Reference proteome</keyword>
<dbReference type="PANTHER" id="PTHR21666">
    <property type="entry name" value="PEPTIDASE-RELATED"/>
    <property type="match status" value="1"/>
</dbReference>
<dbReference type="InterPro" id="IPR016047">
    <property type="entry name" value="M23ase_b-sheet_dom"/>
</dbReference>
<proteinExistence type="predicted"/>
<organism evidence="4 5">
    <name type="scientific">Filimonas zeae</name>
    <dbReference type="NCBI Taxonomy" id="1737353"/>
    <lineage>
        <taxon>Bacteria</taxon>
        <taxon>Pseudomonadati</taxon>
        <taxon>Bacteroidota</taxon>
        <taxon>Chitinophagia</taxon>
        <taxon>Chitinophagales</taxon>
        <taxon>Chitinophagaceae</taxon>
        <taxon>Filimonas</taxon>
    </lineage>
</organism>
<dbReference type="InterPro" id="IPR011055">
    <property type="entry name" value="Dup_hybrid_motif"/>
</dbReference>
<gene>
    <name evidence="4" type="ORF">GCM10011379_43560</name>
</gene>
<feature type="coiled-coil region" evidence="1">
    <location>
        <begin position="63"/>
        <end position="90"/>
    </location>
</feature>
<dbReference type="SUPFAM" id="SSF51261">
    <property type="entry name" value="Duplicated hybrid motif"/>
    <property type="match status" value="1"/>
</dbReference>
<keyword evidence="1" id="KW-0175">Coiled coil</keyword>
<dbReference type="PANTHER" id="PTHR21666:SF286">
    <property type="entry name" value="LIPOPROTEIN NLPD"/>
    <property type="match status" value="1"/>
</dbReference>
<sequence>MKKIKYFYNTHTLRYEKLVTPLRVKLLRILGFVAAAIVTASIIVAIAFQYIDSPKEKVLKQQNDDLKQSYRVFNEKIRLLQQQMTELQNRDNNVYRTIFEAAPIPDSVRLKEMEKNKEVQLVQGMGETQLVAEMTSQLNNLAKRVAYQEKSYKEIDGMLTNKEKLLAAIPAIQPVANKDLNRIASGFGYRIDPVYKVAKFHAGLDFAAPQGTPIYATADGVIKEANYNAGGYGNHVVINHGYGYETLYGHMYKIKSKPGDHVKRGEVIGYVGSTGKSTGPHCHYEVHRSGERIDPVYYFSNDLSPDQFDRLLKLAAASNQSFD</sequence>
<keyword evidence="2" id="KW-1133">Transmembrane helix</keyword>
<dbReference type="Gene3D" id="2.70.70.10">
    <property type="entry name" value="Glucose Permease (Domain IIA)"/>
    <property type="match status" value="1"/>
</dbReference>
<evidence type="ECO:0000256" key="2">
    <source>
        <dbReference type="SAM" id="Phobius"/>
    </source>
</evidence>
<accession>A0A917MXX7</accession>
<dbReference type="InterPro" id="IPR050570">
    <property type="entry name" value="Cell_wall_metabolism_enzyme"/>
</dbReference>
<dbReference type="Pfam" id="PF01551">
    <property type="entry name" value="Peptidase_M23"/>
    <property type="match status" value="1"/>
</dbReference>
<feature type="transmembrane region" description="Helical" evidence="2">
    <location>
        <begin position="26"/>
        <end position="51"/>
    </location>
</feature>
<evidence type="ECO:0000313" key="5">
    <source>
        <dbReference type="Proteomes" id="UP000627292"/>
    </source>
</evidence>
<dbReference type="FunFam" id="2.70.70.10:FF:000006">
    <property type="entry name" value="M23 family peptidase"/>
    <property type="match status" value="1"/>
</dbReference>
<dbReference type="AlphaFoldDB" id="A0A917MXX7"/>
<protein>
    <submittedName>
        <fullName evidence="4">Peptidase M23</fullName>
    </submittedName>
</protein>
<comment type="caution">
    <text evidence="4">The sequence shown here is derived from an EMBL/GenBank/DDBJ whole genome shotgun (WGS) entry which is preliminary data.</text>
</comment>
<evidence type="ECO:0000256" key="1">
    <source>
        <dbReference type="SAM" id="Coils"/>
    </source>
</evidence>
<evidence type="ECO:0000313" key="4">
    <source>
        <dbReference type="EMBL" id="GGH77348.1"/>
    </source>
</evidence>
<keyword evidence="2" id="KW-0812">Transmembrane</keyword>